<evidence type="ECO:0008006" key="3">
    <source>
        <dbReference type="Google" id="ProtNLM"/>
    </source>
</evidence>
<accession>A0A378WXE2</accession>
<dbReference type="EMBL" id="UGRU01000001">
    <property type="protein sequence ID" value="SUA44983.1"/>
    <property type="molecule type" value="Genomic_DNA"/>
</dbReference>
<evidence type="ECO:0000313" key="1">
    <source>
        <dbReference type="EMBL" id="SUA44983.1"/>
    </source>
</evidence>
<dbReference type="AlphaFoldDB" id="A0A378WXE2"/>
<gene>
    <name evidence="1" type="ORF">NCTC13184_03505</name>
</gene>
<dbReference type="Proteomes" id="UP000255082">
    <property type="component" value="Unassembled WGS sequence"/>
</dbReference>
<name>A0A378WXE2_9NOCA</name>
<organism evidence="1 2">
    <name type="scientific">Nocardia africana</name>
    <dbReference type="NCBI Taxonomy" id="134964"/>
    <lineage>
        <taxon>Bacteria</taxon>
        <taxon>Bacillati</taxon>
        <taxon>Actinomycetota</taxon>
        <taxon>Actinomycetes</taxon>
        <taxon>Mycobacteriales</taxon>
        <taxon>Nocardiaceae</taxon>
        <taxon>Nocardia</taxon>
    </lineage>
</organism>
<proteinExistence type="predicted"/>
<reference evidence="1 2" key="1">
    <citation type="submission" date="2018-06" db="EMBL/GenBank/DDBJ databases">
        <authorList>
            <consortium name="Pathogen Informatics"/>
            <person name="Doyle S."/>
        </authorList>
    </citation>
    <scope>NUCLEOTIDE SEQUENCE [LARGE SCALE GENOMIC DNA]</scope>
    <source>
        <strain evidence="1 2">NCTC13184</strain>
    </source>
</reference>
<protein>
    <recommendedName>
        <fullName evidence="3">DUF2846 domain-containing protein</fullName>
    </recommendedName>
</protein>
<evidence type="ECO:0000313" key="2">
    <source>
        <dbReference type="Proteomes" id="UP000255082"/>
    </source>
</evidence>
<sequence length="148" mass="16433">MVLAKCLPWRHGAGRVIKRSLIYSAADPALLAQDRATIVVHRTRSGWQMRYNAYGVVVDGHEVAKLRRGRTVEVSVLPGTHRVELTVNWSVASPSRRVTVSAGQRCYLVNTPKPYLRALATVHSREFLTLDLVPEPPSAAEDIPREGI</sequence>